<evidence type="ECO:0000313" key="1">
    <source>
        <dbReference type="EMBL" id="CZT03182.1"/>
    </source>
</evidence>
<keyword evidence="2" id="KW-1185">Reference proteome</keyword>
<dbReference type="AlphaFoldDB" id="A0A1E1KY51"/>
<dbReference type="Proteomes" id="UP000178912">
    <property type="component" value="Unassembled WGS sequence"/>
</dbReference>
<dbReference type="EMBL" id="FJUX01000060">
    <property type="protein sequence ID" value="CZT03182.1"/>
    <property type="molecule type" value="Genomic_DNA"/>
</dbReference>
<gene>
    <name evidence="1" type="ORF">RAG0_10032</name>
</gene>
<organism evidence="1 2">
    <name type="scientific">Rhynchosporium agropyri</name>
    <dbReference type="NCBI Taxonomy" id="914238"/>
    <lineage>
        <taxon>Eukaryota</taxon>
        <taxon>Fungi</taxon>
        <taxon>Dikarya</taxon>
        <taxon>Ascomycota</taxon>
        <taxon>Pezizomycotina</taxon>
        <taxon>Leotiomycetes</taxon>
        <taxon>Helotiales</taxon>
        <taxon>Ploettnerulaceae</taxon>
        <taxon>Rhynchosporium</taxon>
    </lineage>
</organism>
<sequence length="116" mass="13263">MAAASRGVAWFAGVEDRLAWALKALVGWDLKGFISSLASWPFIHAALLGAPKTPGIELIRNHKMYLWYQLLHPYIIPHLVFSEPLFIIPYLPSSQLEFSDLSRQFNIDSRLLTYYN</sequence>
<proteinExistence type="predicted"/>
<reference evidence="2" key="1">
    <citation type="submission" date="2016-03" db="EMBL/GenBank/DDBJ databases">
        <authorList>
            <person name="Guldener U."/>
        </authorList>
    </citation>
    <scope>NUCLEOTIDE SEQUENCE [LARGE SCALE GENOMIC DNA]</scope>
    <source>
        <strain evidence="2">04CH-RAC-A.6.1</strain>
    </source>
</reference>
<accession>A0A1E1KY51</accession>
<evidence type="ECO:0000313" key="2">
    <source>
        <dbReference type="Proteomes" id="UP000178912"/>
    </source>
</evidence>
<name>A0A1E1KY51_9HELO</name>
<protein>
    <submittedName>
        <fullName evidence="1">Uncharacterized protein</fullName>
    </submittedName>
</protein>